<evidence type="ECO:0000313" key="4">
    <source>
        <dbReference type="EMBL" id="CAB4177216.1"/>
    </source>
</evidence>
<dbReference type="EMBL" id="LR798452">
    <property type="protein sequence ID" value="CAB5238265.1"/>
    <property type="molecule type" value="Genomic_DNA"/>
</dbReference>
<dbReference type="EMBL" id="LR796946">
    <property type="protein sequence ID" value="CAB4177216.1"/>
    <property type="molecule type" value="Genomic_DNA"/>
</dbReference>
<evidence type="ECO:0000313" key="8">
    <source>
        <dbReference type="EMBL" id="CAB4212741.1"/>
    </source>
</evidence>
<dbReference type="EMBL" id="LR797383">
    <property type="protein sequence ID" value="CAB4212741.1"/>
    <property type="molecule type" value="Genomic_DNA"/>
</dbReference>
<dbReference type="SMART" id="SM00448">
    <property type="entry name" value="REC"/>
    <property type="match status" value="1"/>
</dbReference>
<dbReference type="EMBL" id="LR797039">
    <property type="protein sequence ID" value="CAB4182554.1"/>
    <property type="molecule type" value="Genomic_DNA"/>
</dbReference>
<accession>A0A6J5QSU8</accession>
<dbReference type="EMBL" id="LR797109">
    <property type="protein sequence ID" value="CAB4187375.1"/>
    <property type="molecule type" value="Genomic_DNA"/>
</dbReference>
<dbReference type="GO" id="GO:0000160">
    <property type="term" value="P:phosphorelay signal transduction system"/>
    <property type="evidence" value="ECO:0007669"/>
    <property type="project" value="InterPro"/>
</dbReference>
<evidence type="ECO:0000313" key="6">
    <source>
        <dbReference type="EMBL" id="CAB4187375.1"/>
    </source>
</evidence>
<feature type="domain" description="Response regulatory" evidence="1">
    <location>
        <begin position="4"/>
        <end position="127"/>
    </location>
</feature>
<reference evidence="5" key="1">
    <citation type="submission" date="2020-05" db="EMBL/GenBank/DDBJ databases">
        <authorList>
            <person name="Chiriac C."/>
            <person name="Salcher M."/>
            <person name="Ghai R."/>
            <person name="Kavagutti S V."/>
        </authorList>
    </citation>
    <scope>NUCLEOTIDE SEQUENCE</scope>
</reference>
<sequence>MRLRILLIHESSRMRKLLRAKLYEAALDNDVLEADSRQSALRKLTNDVKFIIAPSSMPSVGMEDGVFDMIRHLRSWGKDRPILMLTTKQQMDEDPHLILKMAESGATDFMVIPFDARAIKLKIQCLMGVFKEEG</sequence>
<dbReference type="PROSITE" id="PS50110">
    <property type="entry name" value="RESPONSE_REGULATORY"/>
    <property type="match status" value="1"/>
</dbReference>
<evidence type="ECO:0000313" key="9">
    <source>
        <dbReference type="EMBL" id="CAB4218742.1"/>
    </source>
</evidence>
<dbReference type="Pfam" id="PF00072">
    <property type="entry name" value="Response_reg"/>
    <property type="match status" value="1"/>
</dbReference>
<evidence type="ECO:0000259" key="1">
    <source>
        <dbReference type="PROSITE" id="PS50110"/>
    </source>
</evidence>
<dbReference type="InterPro" id="IPR011006">
    <property type="entry name" value="CheY-like_superfamily"/>
</dbReference>
<dbReference type="EMBL" id="LR797472">
    <property type="protein sequence ID" value="CAB4218742.1"/>
    <property type="molecule type" value="Genomic_DNA"/>
</dbReference>
<dbReference type="EMBL" id="LR797286">
    <property type="protein sequence ID" value="CAB4199423.1"/>
    <property type="molecule type" value="Genomic_DNA"/>
</dbReference>
<name>A0A6J5QSU8_9CAUD</name>
<evidence type="ECO:0000313" key="2">
    <source>
        <dbReference type="EMBL" id="CAB4165282.1"/>
    </source>
</evidence>
<evidence type="ECO:0000313" key="5">
    <source>
        <dbReference type="EMBL" id="CAB4182554.1"/>
    </source>
</evidence>
<dbReference type="InterPro" id="IPR001789">
    <property type="entry name" value="Sig_transdc_resp-reg_receiver"/>
</dbReference>
<dbReference type="SUPFAM" id="SSF52172">
    <property type="entry name" value="CheY-like"/>
    <property type="match status" value="1"/>
</dbReference>
<proteinExistence type="predicted"/>
<dbReference type="EMBL" id="LR796772">
    <property type="protein sequence ID" value="CAB4165282.1"/>
    <property type="molecule type" value="Genomic_DNA"/>
</dbReference>
<dbReference type="EMBL" id="LR796865">
    <property type="protein sequence ID" value="CAB4171208.1"/>
    <property type="molecule type" value="Genomic_DNA"/>
</dbReference>
<dbReference type="Gene3D" id="3.40.50.2300">
    <property type="match status" value="1"/>
</dbReference>
<gene>
    <name evidence="4" type="ORF">UFOVP1000_33</name>
    <name evidence="5" type="ORF">UFOVP1092_8</name>
    <name evidence="6" type="ORF">UFOVP1152_12</name>
    <name evidence="7" type="ORF">UFOVP1337_43</name>
    <name evidence="8" type="ORF">UFOVP1446_33</name>
    <name evidence="10" type="ORF">UFOVP1537_16</name>
    <name evidence="9" type="ORF">UFOVP1598_47</name>
    <name evidence="2" type="ORF">UFOVP825_34</name>
    <name evidence="3" type="ORF">UFOVP915_16</name>
</gene>
<evidence type="ECO:0000313" key="3">
    <source>
        <dbReference type="EMBL" id="CAB4171208.1"/>
    </source>
</evidence>
<evidence type="ECO:0000313" key="7">
    <source>
        <dbReference type="EMBL" id="CAB4199423.1"/>
    </source>
</evidence>
<protein>
    <submittedName>
        <fullName evidence="5">CheY FOG, CheY-like receiver</fullName>
    </submittedName>
</protein>
<organism evidence="5">
    <name type="scientific">uncultured Caudovirales phage</name>
    <dbReference type="NCBI Taxonomy" id="2100421"/>
    <lineage>
        <taxon>Viruses</taxon>
        <taxon>Duplodnaviria</taxon>
        <taxon>Heunggongvirae</taxon>
        <taxon>Uroviricota</taxon>
        <taxon>Caudoviricetes</taxon>
        <taxon>Peduoviridae</taxon>
        <taxon>Maltschvirus</taxon>
        <taxon>Maltschvirus maltsch</taxon>
    </lineage>
</organism>
<evidence type="ECO:0000313" key="10">
    <source>
        <dbReference type="EMBL" id="CAB5238265.1"/>
    </source>
</evidence>